<dbReference type="OrthoDB" id="66881at2759"/>
<dbReference type="EMBL" id="VXIV02000695">
    <property type="protein sequence ID" value="KAF6036632.1"/>
    <property type="molecule type" value="Genomic_DNA"/>
</dbReference>
<accession>A0A7J7KD91</accession>
<evidence type="ECO:0000313" key="2">
    <source>
        <dbReference type="Proteomes" id="UP000593567"/>
    </source>
</evidence>
<dbReference type="AlphaFoldDB" id="A0A7J7KD91"/>
<protein>
    <submittedName>
        <fullName evidence="1">FOXRED2</fullName>
    </submittedName>
</protein>
<proteinExistence type="predicted"/>
<evidence type="ECO:0000313" key="1">
    <source>
        <dbReference type="EMBL" id="KAF6036632.1"/>
    </source>
</evidence>
<name>A0A7J7KD91_BUGNE</name>
<gene>
    <name evidence="1" type="ORF">EB796_005079</name>
</gene>
<keyword evidence="2" id="KW-1185">Reference proteome</keyword>
<dbReference type="Proteomes" id="UP000593567">
    <property type="component" value="Unassembled WGS sequence"/>
</dbReference>
<reference evidence="1" key="1">
    <citation type="submission" date="2020-06" db="EMBL/GenBank/DDBJ databases">
        <title>Draft genome of Bugula neritina, a colonial animal packing powerful symbionts and potential medicines.</title>
        <authorList>
            <person name="Rayko M."/>
        </authorList>
    </citation>
    <scope>NUCLEOTIDE SEQUENCE [LARGE SCALE GENOMIC DNA]</scope>
    <source>
        <strain evidence="1">Kwan_BN1</strain>
    </source>
</reference>
<sequence>MGERLLLVAATLLTCQLLNILGHFYYKYQRHGQLISINKRHTGKLNDEFNMRHDWNSLLTDNLDLRVPK</sequence>
<organism evidence="1 2">
    <name type="scientific">Bugula neritina</name>
    <name type="common">Brown bryozoan</name>
    <name type="synonym">Sertularia neritina</name>
    <dbReference type="NCBI Taxonomy" id="10212"/>
    <lineage>
        <taxon>Eukaryota</taxon>
        <taxon>Metazoa</taxon>
        <taxon>Spiralia</taxon>
        <taxon>Lophotrochozoa</taxon>
        <taxon>Bryozoa</taxon>
        <taxon>Gymnolaemata</taxon>
        <taxon>Cheilostomatida</taxon>
        <taxon>Flustrina</taxon>
        <taxon>Buguloidea</taxon>
        <taxon>Bugulidae</taxon>
        <taxon>Bugula</taxon>
    </lineage>
</organism>
<comment type="caution">
    <text evidence="1">The sequence shown here is derived from an EMBL/GenBank/DDBJ whole genome shotgun (WGS) entry which is preliminary data.</text>
</comment>